<feature type="compositionally biased region" description="Basic and acidic residues" evidence="1">
    <location>
        <begin position="202"/>
        <end position="213"/>
    </location>
</feature>
<dbReference type="EMBL" id="BLLK01000046">
    <property type="protein sequence ID" value="GFH53191.1"/>
    <property type="molecule type" value="Genomic_DNA"/>
</dbReference>
<proteinExistence type="predicted"/>
<evidence type="ECO:0000256" key="1">
    <source>
        <dbReference type="SAM" id="MobiDB-lite"/>
    </source>
</evidence>
<gene>
    <name evidence="2" type="ORF">CTEN210_09667</name>
</gene>
<name>A0AAD3H7L1_9STRA</name>
<reference evidence="2 3" key="1">
    <citation type="journal article" date="2021" name="Sci. Rep.">
        <title>The genome of the diatom Chaetoceros tenuissimus carries an ancient integrated fragment of an extant virus.</title>
        <authorList>
            <person name="Hongo Y."/>
            <person name="Kimura K."/>
            <person name="Takaki Y."/>
            <person name="Yoshida Y."/>
            <person name="Baba S."/>
            <person name="Kobayashi G."/>
            <person name="Nagasaki K."/>
            <person name="Hano T."/>
            <person name="Tomaru Y."/>
        </authorList>
    </citation>
    <scope>NUCLEOTIDE SEQUENCE [LARGE SCALE GENOMIC DNA]</scope>
    <source>
        <strain evidence="2 3">NIES-3715</strain>
    </source>
</reference>
<accession>A0AAD3H7L1</accession>
<feature type="region of interest" description="Disordered" evidence="1">
    <location>
        <begin position="41"/>
        <end position="62"/>
    </location>
</feature>
<dbReference type="AlphaFoldDB" id="A0AAD3H7L1"/>
<comment type="caution">
    <text evidence="2">The sequence shown here is derived from an EMBL/GenBank/DDBJ whole genome shotgun (WGS) entry which is preliminary data.</text>
</comment>
<feature type="region of interest" description="Disordered" evidence="1">
    <location>
        <begin position="202"/>
        <end position="229"/>
    </location>
</feature>
<dbReference type="Proteomes" id="UP001054902">
    <property type="component" value="Unassembled WGS sequence"/>
</dbReference>
<protein>
    <submittedName>
        <fullName evidence="2">Uncharacterized protein</fullName>
    </submittedName>
</protein>
<evidence type="ECO:0000313" key="2">
    <source>
        <dbReference type="EMBL" id="GFH53191.1"/>
    </source>
</evidence>
<keyword evidence="3" id="KW-1185">Reference proteome</keyword>
<organism evidence="2 3">
    <name type="scientific">Chaetoceros tenuissimus</name>
    <dbReference type="NCBI Taxonomy" id="426638"/>
    <lineage>
        <taxon>Eukaryota</taxon>
        <taxon>Sar</taxon>
        <taxon>Stramenopiles</taxon>
        <taxon>Ochrophyta</taxon>
        <taxon>Bacillariophyta</taxon>
        <taxon>Coscinodiscophyceae</taxon>
        <taxon>Chaetocerotophycidae</taxon>
        <taxon>Chaetocerotales</taxon>
        <taxon>Chaetocerotaceae</taxon>
        <taxon>Chaetoceros</taxon>
    </lineage>
</organism>
<evidence type="ECO:0000313" key="3">
    <source>
        <dbReference type="Proteomes" id="UP001054902"/>
    </source>
</evidence>
<sequence length="642" mass="72892">MHQTAALHKMASTHGGMRNILKQKPSAVQFLKWSVETGIHKDLPQNQPQKFNRYNNNNNNRRNKGIRYPIEYELLTLNPPIPEAPRIPKKMQRKEQSSLPTDHLVKSYMRRYDARMKAMTNLTDAEKEQYYYRKTLGMDQKSDASMAMGRKSAVLSHAYEFALRQFQVMQQDPNLSEEDSIDVVEELLREEEKLERLTSREKVTSLKKEKEAQKQTAKGGKVEQDDDVEAIPTPSSTIPSILHSKPRTIQALNIWGKRLQAVPYSQWTLGASTALDHWIAVDVLGMSEETWNRLLDGEFEADVEASRGSEDLNIGDLARHKDIITVRSTLFPETIMNMMDDDEADVMDMDGDEAVDEQDDTDRSIEELLASLGGLDEEESDAPLSAEDKDDRITVMIHSLQDWRAKNMEKDFADWESSEKDEFNKWLADYINTVAPGSEGSIDVAATREALLSEPPKYHDEADAFWSRVSDETDAEILLHNITKDGAPAASENETSVQKSARESLESFLSLPYSKQLKQLISLGALRPILDEYSSEDDRTAFFERYGETLLEGMSMEHLVSDPEGAIAADEIGDESLLNKLKVQPGDRFSIKMVPYGTDEYGLSRSEKARALYRAWNMQKAGRARYAEQLYKTGKMPLENKA</sequence>